<dbReference type="Pfam" id="PF02782">
    <property type="entry name" value="FGGY_C"/>
    <property type="match status" value="1"/>
</dbReference>
<dbReference type="PANTHER" id="PTHR43095">
    <property type="entry name" value="SUGAR KINASE"/>
    <property type="match status" value="1"/>
</dbReference>
<organism evidence="12 13">
    <name type="scientific">Candidatus Blautia gallistercoris</name>
    <dbReference type="NCBI Taxonomy" id="2838490"/>
    <lineage>
        <taxon>Bacteria</taxon>
        <taxon>Bacillati</taxon>
        <taxon>Bacillota</taxon>
        <taxon>Clostridia</taxon>
        <taxon>Lachnospirales</taxon>
        <taxon>Lachnospiraceae</taxon>
        <taxon>Blautia</taxon>
    </lineage>
</organism>
<dbReference type="EMBL" id="DXEX01000255">
    <property type="protein sequence ID" value="HIX60430.1"/>
    <property type="molecule type" value="Genomic_DNA"/>
</dbReference>
<evidence type="ECO:0000313" key="12">
    <source>
        <dbReference type="EMBL" id="HIX60430.1"/>
    </source>
</evidence>
<sequence>MSVLMSVDLGTSSVRTMVLREDGRVLGSCQANYDVDIPQAGYAQQSPQMWYERMTDTMKGAVSQAGISPGEVTAVSFSGQMHGMVCVDRDGKELCPAIIWQDQRAVEAIAHIYERMGTDFVTENVQNRISAGFLLGTLYWMYENNRELYDRIYKVMLPKDYVKMRLTGEILTDYSDAAGSTAFDNVKMQWAVPLIRKLGLDETKFPRCEASTYVVGGLTEEAAKDTGLPTSVKVVNGGADQCMQGIGNGIIEDGILACNIGTGGQISTSISRPLYDRKLRTNTFAHVLNGKWNLMGAALSSGSSLKWFMQQIIGTEDYGELNRETAAISPGSEGLIFLPYLVGERTPHQDALARGMFCGLTLKHGKYHMCRSVMEGVTYSLRDCMNVLLENGVECRKVIASGGGANSPVWLQMQADILEQPIYRSMTAEQACVGAALTAGVGTGIYSSFSEACGRMVKLDDTVYEPISENVKRYREYYEIFRELYSRNKEMFAALGKLQQAE</sequence>
<evidence type="ECO:0000256" key="1">
    <source>
        <dbReference type="ARBA" id="ARBA00009156"/>
    </source>
</evidence>
<dbReference type="InterPro" id="IPR000577">
    <property type="entry name" value="Carb_kinase_FGGY"/>
</dbReference>
<dbReference type="PANTHER" id="PTHR43095:SF5">
    <property type="entry name" value="XYLULOSE KINASE"/>
    <property type="match status" value="1"/>
</dbReference>
<keyword evidence="6 9" id="KW-0067">ATP-binding</keyword>
<evidence type="ECO:0000313" key="13">
    <source>
        <dbReference type="Proteomes" id="UP000886817"/>
    </source>
</evidence>
<name>A0A9D2B451_9FIRM</name>
<evidence type="ECO:0000259" key="10">
    <source>
        <dbReference type="Pfam" id="PF00370"/>
    </source>
</evidence>
<reference evidence="12" key="1">
    <citation type="journal article" date="2021" name="PeerJ">
        <title>Extensive microbial diversity within the chicken gut microbiome revealed by metagenomics and culture.</title>
        <authorList>
            <person name="Gilroy R."/>
            <person name="Ravi A."/>
            <person name="Getino M."/>
            <person name="Pursley I."/>
            <person name="Horton D.L."/>
            <person name="Alikhan N.F."/>
            <person name="Baker D."/>
            <person name="Gharbi K."/>
            <person name="Hall N."/>
            <person name="Watson M."/>
            <person name="Adriaenssens E.M."/>
            <person name="Foster-Nyarko E."/>
            <person name="Jarju S."/>
            <person name="Secka A."/>
            <person name="Antonio M."/>
            <person name="Oren A."/>
            <person name="Chaudhuri R.R."/>
            <person name="La Ragione R."/>
            <person name="Hildebrand F."/>
            <person name="Pallen M.J."/>
        </authorList>
    </citation>
    <scope>NUCLEOTIDE SEQUENCE</scope>
    <source>
        <strain evidence="12">ChiSjej1B19-8411</strain>
    </source>
</reference>
<dbReference type="GO" id="GO:0005997">
    <property type="term" value="P:xylulose metabolic process"/>
    <property type="evidence" value="ECO:0007669"/>
    <property type="project" value="InterPro"/>
</dbReference>
<comment type="similarity">
    <text evidence="1 8">Belongs to the FGGY kinase family.</text>
</comment>
<evidence type="ECO:0000256" key="4">
    <source>
        <dbReference type="ARBA" id="ARBA00022741"/>
    </source>
</evidence>
<feature type="domain" description="Carbohydrate kinase FGGY C-terminal" evidence="11">
    <location>
        <begin position="256"/>
        <end position="441"/>
    </location>
</feature>
<dbReference type="InterPro" id="IPR006000">
    <property type="entry name" value="Xylulokinase"/>
</dbReference>
<dbReference type="InterPro" id="IPR018483">
    <property type="entry name" value="Carb_kinase_FGGY_CS"/>
</dbReference>
<dbReference type="AlphaFoldDB" id="A0A9D2B451"/>
<gene>
    <name evidence="9 12" type="primary">xylB</name>
    <name evidence="12" type="ORF">IAA45_12045</name>
</gene>
<evidence type="ECO:0000256" key="6">
    <source>
        <dbReference type="ARBA" id="ARBA00022840"/>
    </source>
</evidence>
<evidence type="ECO:0000256" key="3">
    <source>
        <dbReference type="ARBA" id="ARBA00022679"/>
    </source>
</evidence>
<evidence type="ECO:0000256" key="9">
    <source>
        <dbReference type="RuleBase" id="RU364073"/>
    </source>
</evidence>
<dbReference type="Proteomes" id="UP000886817">
    <property type="component" value="Unassembled WGS sequence"/>
</dbReference>
<evidence type="ECO:0000256" key="7">
    <source>
        <dbReference type="ARBA" id="ARBA00023277"/>
    </source>
</evidence>
<comment type="catalytic activity">
    <reaction evidence="9">
        <text>D-xylulose + ATP = D-xylulose 5-phosphate + ADP + H(+)</text>
        <dbReference type="Rhea" id="RHEA:10964"/>
        <dbReference type="ChEBI" id="CHEBI:15378"/>
        <dbReference type="ChEBI" id="CHEBI:17140"/>
        <dbReference type="ChEBI" id="CHEBI:30616"/>
        <dbReference type="ChEBI" id="CHEBI:57737"/>
        <dbReference type="ChEBI" id="CHEBI:456216"/>
        <dbReference type="EC" id="2.7.1.17"/>
    </reaction>
</comment>
<reference evidence="12" key="2">
    <citation type="submission" date="2021-04" db="EMBL/GenBank/DDBJ databases">
        <authorList>
            <person name="Gilroy R."/>
        </authorList>
    </citation>
    <scope>NUCLEOTIDE SEQUENCE</scope>
    <source>
        <strain evidence="12">ChiSjej1B19-8411</strain>
    </source>
</reference>
<dbReference type="InterPro" id="IPR050406">
    <property type="entry name" value="FGGY_Carb_Kinase"/>
</dbReference>
<keyword evidence="4 9" id="KW-0547">Nucleotide-binding</keyword>
<evidence type="ECO:0000256" key="8">
    <source>
        <dbReference type="RuleBase" id="RU003733"/>
    </source>
</evidence>
<evidence type="ECO:0000256" key="2">
    <source>
        <dbReference type="ARBA" id="ARBA00022629"/>
    </source>
</evidence>
<dbReference type="InterPro" id="IPR018485">
    <property type="entry name" value="FGGY_C"/>
</dbReference>
<dbReference type="PROSITE" id="PS00445">
    <property type="entry name" value="FGGY_KINASES_2"/>
    <property type="match status" value="1"/>
</dbReference>
<keyword evidence="3 8" id="KW-0808">Transferase</keyword>
<evidence type="ECO:0000256" key="5">
    <source>
        <dbReference type="ARBA" id="ARBA00022777"/>
    </source>
</evidence>
<dbReference type="GO" id="GO:0004856">
    <property type="term" value="F:D-xylulokinase activity"/>
    <property type="evidence" value="ECO:0007669"/>
    <property type="project" value="UniProtKB-EC"/>
</dbReference>
<keyword evidence="7 9" id="KW-0119">Carbohydrate metabolism</keyword>
<dbReference type="Pfam" id="PF00370">
    <property type="entry name" value="FGGY_N"/>
    <property type="match status" value="1"/>
</dbReference>
<feature type="domain" description="Carbohydrate kinase FGGY N-terminal" evidence="10">
    <location>
        <begin position="4"/>
        <end position="246"/>
    </location>
</feature>
<dbReference type="SUPFAM" id="SSF53067">
    <property type="entry name" value="Actin-like ATPase domain"/>
    <property type="match status" value="2"/>
</dbReference>
<keyword evidence="2 9" id="KW-0859">Xylose metabolism</keyword>
<keyword evidence="5 8" id="KW-0418">Kinase</keyword>
<dbReference type="GO" id="GO:0005524">
    <property type="term" value="F:ATP binding"/>
    <property type="evidence" value="ECO:0007669"/>
    <property type="project" value="UniProtKB-KW"/>
</dbReference>
<proteinExistence type="inferred from homology"/>
<dbReference type="InterPro" id="IPR018484">
    <property type="entry name" value="FGGY_N"/>
</dbReference>
<accession>A0A9D2B451</accession>
<dbReference type="CDD" id="cd07808">
    <property type="entry name" value="ASKHA_NBD_FGGY_EcXK-like"/>
    <property type="match status" value="1"/>
</dbReference>
<dbReference type="Gene3D" id="3.30.420.40">
    <property type="match status" value="2"/>
</dbReference>
<comment type="caution">
    <text evidence="12">The sequence shown here is derived from an EMBL/GenBank/DDBJ whole genome shotgun (WGS) entry which is preliminary data.</text>
</comment>
<dbReference type="GO" id="GO:0042732">
    <property type="term" value="P:D-xylose metabolic process"/>
    <property type="evidence" value="ECO:0007669"/>
    <property type="project" value="UniProtKB-KW"/>
</dbReference>
<dbReference type="InterPro" id="IPR043129">
    <property type="entry name" value="ATPase_NBD"/>
</dbReference>
<protein>
    <recommendedName>
        <fullName evidence="9">Xylulose kinase</fullName>
        <shortName evidence="9">Xylulokinase</shortName>
        <ecNumber evidence="9">2.7.1.17</ecNumber>
    </recommendedName>
</protein>
<dbReference type="EC" id="2.7.1.17" evidence="9"/>
<evidence type="ECO:0000259" key="11">
    <source>
        <dbReference type="Pfam" id="PF02782"/>
    </source>
</evidence>
<dbReference type="NCBIfam" id="TIGR01312">
    <property type="entry name" value="XylB"/>
    <property type="match status" value="1"/>
</dbReference>
<dbReference type="PIRSF" id="PIRSF000538">
    <property type="entry name" value="GlpK"/>
    <property type="match status" value="1"/>
</dbReference>